<dbReference type="InterPro" id="IPR013921">
    <property type="entry name" value="Mediator_Med20"/>
</dbReference>
<keyword evidence="3 4" id="KW-0539">Nucleus</keyword>
<dbReference type="OrthoDB" id="1854899at2759"/>
<keyword evidence="4" id="KW-0010">Activator</keyword>
<dbReference type="GO" id="GO:0003712">
    <property type="term" value="F:transcription coregulator activity"/>
    <property type="evidence" value="ECO:0007669"/>
    <property type="project" value="InterPro"/>
</dbReference>
<dbReference type="AlphaFoldDB" id="A0A9W9EYA4"/>
<keyword evidence="6" id="KW-1185">Reference proteome</keyword>
<evidence type="ECO:0000313" key="5">
    <source>
        <dbReference type="EMBL" id="KAJ5090214.1"/>
    </source>
</evidence>
<comment type="similarity">
    <text evidence="2 4">Belongs to the Mediator complex subunit 20 family.</text>
</comment>
<evidence type="ECO:0000313" key="6">
    <source>
        <dbReference type="Proteomes" id="UP001149074"/>
    </source>
</evidence>
<keyword evidence="4" id="KW-0804">Transcription</keyword>
<reference evidence="5" key="2">
    <citation type="journal article" date="2023" name="IMA Fungus">
        <title>Comparative genomic study of the Penicillium genus elucidates a diverse pangenome and 15 lateral gene transfer events.</title>
        <authorList>
            <person name="Petersen C."/>
            <person name="Sorensen T."/>
            <person name="Nielsen M.R."/>
            <person name="Sondergaard T.E."/>
            <person name="Sorensen J.L."/>
            <person name="Fitzpatrick D.A."/>
            <person name="Frisvad J.C."/>
            <person name="Nielsen K.L."/>
        </authorList>
    </citation>
    <scope>NUCLEOTIDE SEQUENCE</scope>
    <source>
        <strain evidence="5">IBT 30761</strain>
    </source>
</reference>
<name>A0A9W9EYA4_9EURO</name>
<dbReference type="GO" id="GO:0016592">
    <property type="term" value="C:mediator complex"/>
    <property type="evidence" value="ECO:0007669"/>
    <property type="project" value="InterPro"/>
</dbReference>
<evidence type="ECO:0000256" key="4">
    <source>
        <dbReference type="RuleBase" id="RU364152"/>
    </source>
</evidence>
<dbReference type="Pfam" id="PF08612">
    <property type="entry name" value="Med20"/>
    <property type="match status" value="1"/>
</dbReference>
<keyword evidence="4" id="KW-0805">Transcription regulation</keyword>
<protein>
    <recommendedName>
        <fullName evidence="4">Mediator of RNA polymerase II transcription subunit 20</fullName>
    </recommendedName>
    <alternativeName>
        <fullName evidence="4">Mediator complex subunit 20</fullName>
    </alternativeName>
</protein>
<accession>A0A9W9EYA4</accession>
<evidence type="ECO:0000256" key="1">
    <source>
        <dbReference type="ARBA" id="ARBA00004123"/>
    </source>
</evidence>
<evidence type="ECO:0000256" key="3">
    <source>
        <dbReference type="ARBA" id="ARBA00023242"/>
    </source>
</evidence>
<dbReference type="GO" id="GO:0006357">
    <property type="term" value="P:regulation of transcription by RNA polymerase II"/>
    <property type="evidence" value="ECO:0007669"/>
    <property type="project" value="InterPro"/>
</dbReference>
<dbReference type="Proteomes" id="UP001149074">
    <property type="component" value="Unassembled WGS sequence"/>
</dbReference>
<sequence length="318" mass="35326">MPITGVYFIPATTSTTPSAMEHITQRLKSTFKEADLIPIGRWVMEQKIMRDTPGLLPHTNPNEKPPKPRWMQFLSLSHYKNHGFIYTSEPLEKPFHPPNAASPVPSAMPATNAGDTLPMIMATMSHSACKTMFQHFSYACQPFWAHRLTLTVPNGVYYDVGDFRVRVGDVRQTFPSLRARGTLVEIEWRGPSMIDSFTATVASNGENSDSGVDVSFSALEDADVDAEYAATALLIREFWQRLGVEGAKEAILVPGVGSEVKEQLAKVKSGKHVFDKRAQRGDAILKKLGLSDSTEQDPDPQAGVDVARQYMEVLRFNR</sequence>
<proteinExistence type="inferred from homology"/>
<comment type="subcellular location">
    <subcellularLocation>
        <location evidence="1 4">Nucleus</location>
    </subcellularLocation>
</comment>
<reference evidence="5" key="1">
    <citation type="submission" date="2022-11" db="EMBL/GenBank/DDBJ databases">
        <authorList>
            <person name="Petersen C."/>
        </authorList>
    </citation>
    <scope>NUCLEOTIDE SEQUENCE</scope>
    <source>
        <strain evidence="5">IBT 30761</strain>
    </source>
</reference>
<dbReference type="EMBL" id="JAPQKI010000009">
    <property type="protein sequence ID" value="KAJ5090214.1"/>
    <property type="molecule type" value="Genomic_DNA"/>
</dbReference>
<gene>
    <name evidence="4" type="primary">MED20</name>
    <name evidence="5" type="ORF">N7532_008898</name>
</gene>
<comment type="function">
    <text evidence="4">Component of the Mediator complex, a coactivator involved in the regulated transcription of nearly all RNA polymerase II-dependent genes. Mediator functions as a bridge to convey information from gene-specific regulatory proteins to the basal RNA polymerase II transcription machinery. Mediator is recruited to promoters by direct interactions with regulatory proteins and serves as a scaffold for the assembly of a functional preinitiation complex with RNA polymerase II and the general transcription factors.</text>
</comment>
<comment type="caution">
    <text evidence="5">The sequence shown here is derived from an EMBL/GenBank/DDBJ whole genome shotgun (WGS) entry which is preliminary data.</text>
</comment>
<evidence type="ECO:0000256" key="2">
    <source>
        <dbReference type="ARBA" id="ARBA00010743"/>
    </source>
</evidence>
<comment type="subunit">
    <text evidence="4">Component of the Mediator complex.</text>
</comment>
<organism evidence="5 6">
    <name type="scientific">Penicillium argentinense</name>
    <dbReference type="NCBI Taxonomy" id="1131581"/>
    <lineage>
        <taxon>Eukaryota</taxon>
        <taxon>Fungi</taxon>
        <taxon>Dikarya</taxon>
        <taxon>Ascomycota</taxon>
        <taxon>Pezizomycotina</taxon>
        <taxon>Eurotiomycetes</taxon>
        <taxon>Eurotiomycetidae</taxon>
        <taxon>Eurotiales</taxon>
        <taxon>Aspergillaceae</taxon>
        <taxon>Penicillium</taxon>
    </lineage>
</organism>